<dbReference type="InterPro" id="IPR029278">
    <property type="entry name" value="Imm26"/>
</dbReference>
<evidence type="ECO:0000313" key="1">
    <source>
        <dbReference type="EMBL" id="MDQ0750615.1"/>
    </source>
</evidence>
<dbReference type="Proteomes" id="UP001232755">
    <property type="component" value="Unassembled WGS sequence"/>
</dbReference>
<comment type="caution">
    <text evidence="1">The sequence shown here is derived from an EMBL/GenBank/DDBJ whole genome shotgun (WGS) entry which is preliminary data.</text>
</comment>
<sequence length="165" mass="18306">MPLIRMKGQRCQHQPGDIFVLQPEGRGVRFGRIVKTGQSGPEGRFPGGLLAYVYDVPAKAEKPDPPMLTLTPDRLLMPPFFTAPWPWTKGYFRTVEHEELKPADLLAQHCFFDPARSAYVDENDKVIAGRTEPCGMFALANFALLENQVDDALAGRLVPALSPEA</sequence>
<proteinExistence type="predicted"/>
<accession>A0ABU0QU33</accession>
<dbReference type="EMBL" id="JAUSYP010000001">
    <property type="protein sequence ID" value="MDQ0750615.1"/>
    <property type="molecule type" value="Genomic_DNA"/>
</dbReference>
<name>A0ABU0QU33_9ACTN</name>
<evidence type="ECO:0008006" key="3">
    <source>
        <dbReference type="Google" id="ProtNLM"/>
    </source>
</evidence>
<dbReference type="RefSeq" id="WP_307176962.1">
    <property type="nucleotide sequence ID" value="NZ_JAUSYP010000001.1"/>
</dbReference>
<keyword evidence="2" id="KW-1185">Reference proteome</keyword>
<gene>
    <name evidence="1" type="ORF">QF034_004846</name>
</gene>
<reference evidence="1 2" key="1">
    <citation type="submission" date="2023-07" db="EMBL/GenBank/DDBJ databases">
        <title>Comparative genomics of wheat-associated soil bacteria to identify genetic determinants of phenazine resistance.</title>
        <authorList>
            <person name="Mouncey N."/>
        </authorList>
    </citation>
    <scope>NUCLEOTIDE SEQUENCE [LARGE SCALE GENOMIC DNA]</scope>
    <source>
        <strain evidence="1 2">B3I12</strain>
    </source>
</reference>
<organism evidence="1 2">
    <name type="scientific">Streptomyces africanus</name>
    <dbReference type="NCBI Taxonomy" id="231024"/>
    <lineage>
        <taxon>Bacteria</taxon>
        <taxon>Bacillati</taxon>
        <taxon>Actinomycetota</taxon>
        <taxon>Actinomycetes</taxon>
        <taxon>Kitasatosporales</taxon>
        <taxon>Streptomycetaceae</taxon>
        <taxon>Streptomyces</taxon>
    </lineage>
</organism>
<evidence type="ECO:0000313" key="2">
    <source>
        <dbReference type="Proteomes" id="UP001232755"/>
    </source>
</evidence>
<protein>
    <recommendedName>
        <fullName evidence="3">Immunity protein 26</fullName>
    </recommendedName>
</protein>
<dbReference type="Pfam" id="PF15428">
    <property type="entry name" value="Imm26"/>
    <property type="match status" value="1"/>
</dbReference>